<organism evidence="2 3">
    <name type="scientific">Empedobacter tilapiae</name>
    <dbReference type="NCBI Taxonomy" id="2491114"/>
    <lineage>
        <taxon>Bacteria</taxon>
        <taxon>Pseudomonadati</taxon>
        <taxon>Bacteroidota</taxon>
        <taxon>Flavobacteriia</taxon>
        <taxon>Flavobacteriales</taxon>
        <taxon>Weeksellaceae</taxon>
        <taxon>Empedobacter</taxon>
    </lineage>
</organism>
<dbReference type="InterPro" id="IPR001173">
    <property type="entry name" value="Glyco_trans_2-like"/>
</dbReference>
<protein>
    <submittedName>
        <fullName evidence="2">Glycosyltransferase</fullName>
    </submittedName>
</protein>
<dbReference type="SUPFAM" id="SSF53448">
    <property type="entry name" value="Nucleotide-diphospho-sugar transferases"/>
    <property type="match status" value="1"/>
</dbReference>
<accession>A0A4Z1B1M0</accession>
<keyword evidence="2" id="KW-0808">Transferase</keyword>
<dbReference type="Gene3D" id="3.90.550.10">
    <property type="entry name" value="Spore Coat Polysaccharide Biosynthesis Protein SpsA, Chain A"/>
    <property type="match status" value="1"/>
</dbReference>
<dbReference type="RefSeq" id="WP_135835319.1">
    <property type="nucleotide sequence ID" value="NZ_CAUQWU010000005.1"/>
</dbReference>
<comment type="caution">
    <text evidence="2">The sequence shown here is derived from an EMBL/GenBank/DDBJ whole genome shotgun (WGS) entry which is preliminary data.</text>
</comment>
<evidence type="ECO:0000313" key="2">
    <source>
        <dbReference type="EMBL" id="TGN27163.1"/>
    </source>
</evidence>
<feature type="domain" description="Glycosyltransferase 2-like" evidence="1">
    <location>
        <begin position="6"/>
        <end position="165"/>
    </location>
</feature>
<reference evidence="2 3" key="1">
    <citation type="submission" date="2019-03" db="EMBL/GenBank/DDBJ databases">
        <title>Empedobacter tilapiae sp. nov., isolated from an intestine of Nile tilapia Oreochromis niloticus.</title>
        <authorList>
            <person name="Kim Y.-O."/>
            <person name="Yoon J.-H."/>
        </authorList>
    </citation>
    <scope>NUCLEOTIDE SEQUENCE [LARGE SCALE GENOMIC DNA]</scope>
    <source>
        <strain evidence="2 3">MRS2</strain>
    </source>
</reference>
<dbReference type="Pfam" id="PF00535">
    <property type="entry name" value="Glycos_transf_2"/>
    <property type="match status" value="1"/>
</dbReference>
<evidence type="ECO:0000259" key="1">
    <source>
        <dbReference type="Pfam" id="PF00535"/>
    </source>
</evidence>
<keyword evidence="3" id="KW-1185">Reference proteome</keyword>
<dbReference type="InterPro" id="IPR029044">
    <property type="entry name" value="Nucleotide-diphossugar_trans"/>
</dbReference>
<dbReference type="AlphaFoldDB" id="A0A4Z1B1M0"/>
<proteinExistence type="predicted"/>
<name>A0A4Z1B1M0_9FLAO</name>
<dbReference type="PANTHER" id="PTHR22916:SF3">
    <property type="entry name" value="UDP-GLCNAC:BETAGAL BETA-1,3-N-ACETYLGLUCOSAMINYLTRANSFERASE-LIKE PROTEIN 1"/>
    <property type="match status" value="1"/>
</dbReference>
<dbReference type="OrthoDB" id="9815829at2"/>
<dbReference type="PANTHER" id="PTHR22916">
    <property type="entry name" value="GLYCOSYLTRANSFERASE"/>
    <property type="match status" value="1"/>
</dbReference>
<dbReference type="EMBL" id="SRPE01000005">
    <property type="protein sequence ID" value="TGN27163.1"/>
    <property type="molecule type" value="Genomic_DNA"/>
</dbReference>
<gene>
    <name evidence="2" type="ORF">E4J94_08070</name>
</gene>
<dbReference type="Proteomes" id="UP000297998">
    <property type="component" value="Unassembled WGS sequence"/>
</dbReference>
<dbReference type="GO" id="GO:0016758">
    <property type="term" value="F:hexosyltransferase activity"/>
    <property type="evidence" value="ECO:0007669"/>
    <property type="project" value="UniProtKB-ARBA"/>
</dbReference>
<sequence>MSLKLSVIMSVYNAEQYLAEAIDSVLIQTFKDFEFIIINDASTDKSLDIINTYKDSRIKLINKEKNKGFIGFVENLNIGLDIARGEYIARMDADDICDSKRFKTQIDYLDNNQNTFMVGSSINLINEEGLFIRKKNATQGFLKIVDKFNYTNPMYHPTLMFRRSSIRYRYVFLGCEDFDFHLQHLLRGYKLENLDESLLSYRLLNDSISRSTDKLKVIISMEEARKVFNKREYKLSDTTNKILDNYLNNKLTISDKKYILNLAIKYDLESYPELLNKFKLNSIYYNIFLIRTVRKVYSKLIFKFFPIIKI</sequence>
<evidence type="ECO:0000313" key="3">
    <source>
        <dbReference type="Proteomes" id="UP000297998"/>
    </source>
</evidence>